<keyword evidence="2" id="KW-0498">Mitosis</keyword>
<keyword evidence="4" id="KW-0131">Cell cycle</keyword>
<evidence type="ECO:0000256" key="5">
    <source>
        <dbReference type="SAM" id="Coils"/>
    </source>
</evidence>
<dbReference type="Gene3D" id="1.20.1060.20">
    <property type="match status" value="1"/>
</dbReference>
<gene>
    <name evidence="7" type="ORF">PGLA2088_LOCUS48364</name>
</gene>
<feature type="non-terminal residue" evidence="7">
    <location>
        <position position="171"/>
    </location>
</feature>
<dbReference type="PANTHER" id="PTHR18937">
    <property type="entry name" value="STRUCTURAL MAINTENANCE OF CHROMOSOMES SMC FAMILY MEMBER"/>
    <property type="match status" value="1"/>
</dbReference>
<dbReference type="GO" id="GO:0008278">
    <property type="term" value="C:cohesin complex"/>
    <property type="evidence" value="ECO:0007669"/>
    <property type="project" value="TreeGrafter"/>
</dbReference>
<dbReference type="GO" id="GO:0007062">
    <property type="term" value="P:sister chromatid cohesion"/>
    <property type="evidence" value="ECO:0007669"/>
    <property type="project" value="TreeGrafter"/>
</dbReference>
<evidence type="ECO:0000313" key="8">
    <source>
        <dbReference type="Proteomes" id="UP000626109"/>
    </source>
</evidence>
<evidence type="ECO:0000256" key="4">
    <source>
        <dbReference type="ARBA" id="ARBA00023306"/>
    </source>
</evidence>
<dbReference type="GO" id="GO:0051301">
    <property type="term" value="P:cell division"/>
    <property type="evidence" value="ECO:0007669"/>
    <property type="project" value="UniProtKB-KW"/>
</dbReference>
<organism evidence="7 8">
    <name type="scientific">Polarella glacialis</name>
    <name type="common">Dinoflagellate</name>
    <dbReference type="NCBI Taxonomy" id="89957"/>
    <lineage>
        <taxon>Eukaryota</taxon>
        <taxon>Sar</taxon>
        <taxon>Alveolata</taxon>
        <taxon>Dinophyceae</taxon>
        <taxon>Suessiales</taxon>
        <taxon>Suessiaceae</taxon>
        <taxon>Polarella</taxon>
    </lineage>
</organism>
<accession>A0A813LSC8</accession>
<proteinExistence type="predicted"/>
<keyword evidence="5" id="KW-0175">Coiled coil</keyword>
<dbReference type="AlphaFoldDB" id="A0A813LSC8"/>
<dbReference type="Pfam" id="PF06470">
    <property type="entry name" value="SMC_hinge"/>
    <property type="match status" value="1"/>
</dbReference>
<dbReference type="GO" id="GO:0005634">
    <property type="term" value="C:nucleus"/>
    <property type="evidence" value="ECO:0007669"/>
    <property type="project" value="TreeGrafter"/>
</dbReference>
<dbReference type="GO" id="GO:0005524">
    <property type="term" value="F:ATP binding"/>
    <property type="evidence" value="ECO:0007669"/>
    <property type="project" value="InterPro"/>
</dbReference>
<dbReference type="InterPro" id="IPR010935">
    <property type="entry name" value="SMC_hinge"/>
</dbReference>
<evidence type="ECO:0000256" key="3">
    <source>
        <dbReference type="ARBA" id="ARBA00023242"/>
    </source>
</evidence>
<evidence type="ECO:0000256" key="2">
    <source>
        <dbReference type="ARBA" id="ARBA00022776"/>
    </source>
</evidence>
<name>A0A813LSC8_POLGL</name>
<dbReference type="InterPro" id="IPR036277">
    <property type="entry name" value="SMC_hinge_sf"/>
</dbReference>
<dbReference type="SUPFAM" id="SSF75553">
    <property type="entry name" value="Smc hinge domain"/>
    <property type="match status" value="1"/>
</dbReference>
<comment type="caution">
    <text evidence="7">The sequence shown here is derived from an EMBL/GenBank/DDBJ whole genome shotgun (WGS) entry which is preliminary data.</text>
</comment>
<dbReference type="GO" id="GO:0003677">
    <property type="term" value="F:DNA binding"/>
    <property type="evidence" value="ECO:0007669"/>
    <property type="project" value="TreeGrafter"/>
</dbReference>
<dbReference type="PANTHER" id="PTHR18937:SF12">
    <property type="entry name" value="STRUCTURAL MAINTENANCE OF CHROMOSOMES PROTEIN"/>
    <property type="match status" value="1"/>
</dbReference>
<evidence type="ECO:0000259" key="6">
    <source>
        <dbReference type="SMART" id="SM00968"/>
    </source>
</evidence>
<dbReference type="SMART" id="SM00968">
    <property type="entry name" value="SMC_hinge"/>
    <property type="match status" value="1"/>
</dbReference>
<dbReference type="EMBL" id="CAJNNW010036670">
    <property type="protein sequence ID" value="CAE8736539.1"/>
    <property type="molecule type" value="Genomic_DNA"/>
</dbReference>
<reference evidence="7" key="1">
    <citation type="submission" date="2021-02" db="EMBL/GenBank/DDBJ databases">
        <authorList>
            <person name="Dougan E. K."/>
            <person name="Rhodes N."/>
            <person name="Thang M."/>
            <person name="Chan C."/>
        </authorList>
    </citation>
    <scope>NUCLEOTIDE SEQUENCE</scope>
</reference>
<feature type="domain" description="SMC hinge" evidence="6">
    <location>
        <begin position="49"/>
        <end position="130"/>
    </location>
</feature>
<evidence type="ECO:0000313" key="7">
    <source>
        <dbReference type="EMBL" id="CAE8736539.1"/>
    </source>
</evidence>
<sequence length="171" mass="19614">RFSEFKQTLVEEQQSLRLQLDVAKARRDRLEQLEVRQKVADELRGRFPEGVLGRISELLLPTQKRFDMALQMSLGGMAEAFVVSDAAVARQCVHYLKERRISSETFLPLDRMQDPKDGGFHLLTQGSQVRRLATLCVQHNEKFLQRQEGWRETGPNAIDRTASHLLNGTII</sequence>
<keyword evidence="3" id="KW-0539">Nucleus</keyword>
<dbReference type="Proteomes" id="UP000626109">
    <property type="component" value="Unassembled WGS sequence"/>
</dbReference>
<protein>
    <recommendedName>
        <fullName evidence="6">SMC hinge domain-containing protein</fullName>
    </recommendedName>
</protein>
<evidence type="ECO:0000256" key="1">
    <source>
        <dbReference type="ARBA" id="ARBA00022618"/>
    </source>
</evidence>
<keyword evidence="1" id="KW-0132">Cell division</keyword>
<feature type="non-terminal residue" evidence="7">
    <location>
        <position position="1"/>
    </location>
</feature>
<feature type="coiled-coil region" evidence="5">
    <location>
        <begin position="6"/>
        <end position="33"/>
    </location>
</feature>